<dbReference type="GO" id="GO:0005886">
    <property type="term" value="C:plasma membrane"/>
    <property type="evidence" value="ECO:0007669"/>
    <property type="project" value="TreeGrafter"/>
</dbReference>
<dbReference type="STRING" id="211165.GCA_000317285_05867"/>
<dbReference type="InterPro" id="IPR005325">
    <property type="entry name" value="DUF308_memb"/>
</dbReference>
<feature type="transmembrane region" description="Helical" evidence="1">
    <location>
        <begin position="117"/>
        <end position="135"/>
    </location>
</feature>
<dbReference type="Proteomes" id="UP000268857">
    <property type="component" value="Unassembled WGS sequence"/>
</dbReference>
<dbReference type="PANTHER" id="PTHR34989:SF1">
    <property type="entry name" value="PROTEIN HDED"/>
    <property type="match status" value="1"/>
</dbReference>
<dbReference type="AlphaFoldDB" id="A0A3S0Y7E7"/>
<sequence>MAITLIWKPSARKQRAARRRALYSNQNGITHNKSQIRKNYGVHKIQHTTTPEVREELRKNLGWAIALGIVIIVLGLVAIGKPFFTAFTLILVFAWLFIVSGMFLLIYAFKTHQTGNFLLKLLVGLLYLIAGIILLQNSIKGVASALGFSILLKGIFQVNLALQLRPLPNWGWVLFSGISGVLLGMIIWNYTSVENPLFLASFVGIDLLFDGLWMVLLSSSVYRALK</sequence>
<dbReference type="EMBL" id="RSCJ01000002">
    <property type="protein sequence ID" value="RUR85987.1"/>
    <property type="molecule type" value="Genomic_DNA"/>
</dbReference>
<keyword evidence="3" id="KW-1185">Reference proteome</keyword>
<dbReference type="RefSeq" id="WP_235181636.1">
    <property type="nucleotide sequence ID" value="NZ_AJLN01000135.1"/>
</dbReference>
<keyword evidence="1" id="KW-0472">Membrane</keyword>
<feature type="transmembrane region" description="Helical" evidence="1">
    <location>
        <begin position="197"/>
        <end position="217"/>
    </location>
</feature>
<keyword evidence="1" id="KW-1133">Transmembrane helix</keyword>
<keyword evidence="1" id="KW-0812">Transmembrane</keyword>
<name>A0A3S0Y7E7_CHLFR</name>
<dbReference type="Pfam" id="PF03729">
    <property type="entry name" value="DUF308"/>
    <property type="match status" value="2"/>
</dbReference>
<proteinExistence type="predicted"/>
<dbReference type="InterPro" id="IPR052712">
    <property type="entry name" value="Acid_resist_chaperone_HdeD"/>
</dbReference>
<comment type="caution">
    <text evidence="2">The sequence shown here is derived from an EMBL/GenBank/DDBJ whole genome shotgun (WGS) entry which is preliminary data.</text>
</comment>
<evidence type="ECO:0000313" key="2">
    <source>
        <dbReference type="EMBL" id="RUR85987.1"/>
    </source>
</evidence>
<reference evidence="2 3" key="1">
    <citation type="journal article" date="2019" name="Genome Biol. Evol.">
        <title>Day and night: Metabolic profiles and evolutionary relationships of six axenic non-marine cyanobacteria.</title>
        <authorList>
            <person name="Will S.E."/>
            <person name="Henke P."/>
            <person name="Boedeker C."/>
            <person name="Huang S."/>
            <person name="Brinkmann H."/>
            <person name="Rohde M."/>
            <person name="Jarek M."/>
            <person name="Friedl T."/>
            <person name="Seufert S."/>
            <person name="Schumacher M."/>
            <person name="Overmann J."/>
            <person name="Neumann-Schaal M."/>
            <person name="Petersen J."/>
        </authorList>
    </citation>
    <scope>NUCLEOTIDE SEQUENCE [LARGE SCALE GENOMIC DNA]</scope>
    <source>
        <strain evidence="2 3">PCC 6912</strain>
    </source>
</reference>
<organism evidence="2 3">
    <name type="scientific">Chlorogloeopsis fritschii PCC 6912</name>
    <dbReference type="NCBI Taxonomy" id="211165"/>
    <lineage>
        <taxon>Bacteria</taxon>
        <taxon>Bacillati</taxon>
        <taxon>Cyanobacteriota</taxon>
        <taxon>Cyanophyceae</taxon>
        <taxon>Nostocales</taxon>
        <taxon>Chlorogloeopsidaceae</taxon>
        <taxon>Chlorogloeopsis</taxon>
    </lineage>
</organism>
<gene>
    <name evidence="2" type="ORF">PCC6912_08120</name>
</gene>
<feature type="transmembrane region" description="Helical" evidence="1">
    <location>
        <begin position="86"/>
        <end position="108"/>
    </location>
</feature>
<accession>A0A3S0Y7E7</accession>
<feature type="transmembrane region" description="Helical" evidence="1">
    <location>
        <begin position="141"/>
        <end position="162"/>
    </location>
</feature>
<evidence type="ECO:0000313" key="3">
    <source>
        <dbReference type="Proteomes" id="UP000268857"/>
    </source>
</evidence>
<feature type="transmembrane region" description="Helical" evidence="1">
    <location>
        <begin position="61"/>
        <end position="80"/>
    </location>
</feature>
<protein>
    <submittedName>
        <fullName evidence="2">Membrane protein</fullName>
    </submittedName>
</protein>
<feature type="transmembrane region" description="Helical" evidence="1">
    <location>
        <begin position="169"/>
        <end position="191"/>
    </location>
</feature>
<dbReference type="PANTHER" id="PTHR34989">
    <property type="entry name" value="PROTEIN HDED"/>
    <property type="match status" value="1"/>
</dbReference>
<evidence type="ECO:0000256" key="1">
    <source>
        <dbReference type="SAM" id="Phobius"/>
    </source>
</evidence>